<keyword evidence="1" id="KW-1185">Reference proteome</keyword>
<dbReference type="WBParaSite" id="L893_g7763.t1">
    <property type="protein sequence ID" value="L893_g7763.t1"/>
    <property type="gene ID" value="L893_g7763"/>
</dbReference>
<evidence type="ECO:0000313" key="1">
    <source>
        <dbReference type="Proteomes" id="UP000095287"/>
    </source>
</evidence>
<sequence length="89" mass="10353">MCKTKTMVPHSNSVCDNGRMAVDKTTLVPMTDFSTSCWYWVLCSWTILLKGTRDLEIVFFNVQFYHDRDSRYLAANWVRAYVLTISDTS</sequence>
<accession>A0A1I8AP90</accession>
<evidence type="ECO:0000313" key="2">
    <source>
        <dbReference type="WBParaSite" id="L893_g7763.t1"/>
    </source>
</evidence>
<protein>
    <submittedName>
        <fullName evidence="2">Neur_chan_LBD domain-containing protein</fullName>
    </submittedName>
</protein>
<organism evidence="1 2">
    <name type="scientific">Steinernema glaseri</name>
    <dbReference type="NCBI Taxonomy" id="37863"/>
    <lineage>
        <taxon>Eukaryota</taxon>
        <taxon>Metazoa</taxon>
        <taxon>Ecdysozoa</taxon>
        <taxon>Nematoda</taxon>
        <taxon>Chromadorea</taxon>
        <taxon>Rhabditida</taxon>
        <taxon>Tylenchina</taxon>
        <taxon>Panagrolaimomorpha</taxon>
        <taxon>Strongyloidoidea</taxon>
        <taxon>Steinernematidae</taxon>
        <taxon>Steinernema</taxon>
    </lineage>
</organism>
<name>A0A1I8AP90_9BILA</name>
<reference evidence="2" key="1">
    <citation type="submission" date="2016-11" db="UniProtKB">
        <authorList>
            <consortium name="WormBaseParasite"/>
        </authorList>
    </citation>
    <scope>IDENTIFICATION</scope>
</reference>
<proteinExistence type="predicted"/>
<dbReference type="Proteomes" id="UP000095287">
    <property type="component" value="Unplaced"/>
</dbReference>
<dbReference type="AlphaFoldDB" id="A0A1I8AP90"/>